<feature type="compositionally biased region" description="Gly residues" evidence="1">
    <location>
        <begin position="40"/>
        <end position="53"/>
    </location>
</feature>
<sequence length="83" mass="8152">MCTVRPEAGGAVLGGDEAGGALLGAAGWRSATTRPEAGGAVLGSGTARGGWGGARRWQGRRLEARPSGVGQRGHGRAAQSGRG</sequence>
<dbReference type="AlphaFoldDB" id="A0A0A9H040"/>
<feature type="region of interest" description="Disordered" evidence="1">
    <location>
        <begin position="33"/>
        <end position="83"/>
    </location>
</feature>
<dbReference type="EMBL" id="GBRH01168747">
    <property type="protein sequence ID" value="JAE29149.1"/>
    <property type="molecule type" value="Transcribed_RNA"/>
</dbReference>
<name>A0A0A9H040_ARUDO</name>
<accession>A0A0A9H040</accession>
<evidence type="ECO:0000256" key="1">
    <source>
        <dbReference type="SAM" id="MobiDB-lite"/>
    </source>
</evidence>
<protein>
    <submittedName>
        <fullName evidence="2">Uncharacterized protein</fullName>
    </submittedName>
</protein>
<proteinExistence type="predicted"/>
<organism evidence="2">
    <name type="scientific">Arundo donax</name>
    <name type="common">Giant reed</name>
    <name type="synonym">Donax arundinaceus</name>
    <dbReference type="NCBI Taxonomy" id="35708"/>
    <lineage>
        <taxon>Eukaryota</taxon>
        <taxon>Viridiplantae</taxon>
        <taxon>Streptophyta</taxon>
        <taxon>Embryophyta</taxon>
        <taxon>Tracheophyta</taxon>
        <taxon>Spermatophyta</taxon>
        <taxon>Magnoliopsida</taxon>
        <taxon>Liliopsida</taxon>
        <taxon>Poales</taxon>
        <taxon>Poaceae</taxon>
        <taxon>PACMAD clade</taxon>
        <taxon>Arundinoideae</taxon>
        <taxon>Arundineae</taxon>
        <taxon>Arundo</taxon>
    </lineage>
</organism>
<reference evidence="2" key="1">
    <citation type="submission" date="2014-09" db="EMBL/GenBank/DDBJ databases">
        <authorList>
            <person name="Magalhaes I.L.F."/>
            <person name="Oliveira U."/>
            <person name="Santos F.R."/>
            <person name="Vidigal T.H.D.A."/>
            <person name="Brescovit A.D."/>
            <person name="Santos A.J."/>
        </authorList>
    </citation>
    <scope>NUCLEOTIDE SEQUENCE</scope>
    <source>
        <tissue evidence="2">Shoot tissue taken approximately 20 cm above the soil surface</tissue>
    </source>
</reference>
<reference evidence="2" key="2">
    <citation type="journal article" date="2015" name="Data Brief">
        <title>Shoot transcriptome of the giant reed, Arundo donax.</title>
        <authorList>
            <person name="Barrero R.A."/>
            <person name="Guerrero F.D."/>
            <person name="Moolhuijzen P."/>
            <person name="Goolsby J.A."/>
            <person name="Tidwell J."/>
            <person name="Bellgard S.E."/>
            <person name="Bellgard M.I."/>
        </authorList>
    </citation>
    <scope>NUCLEOTIDE SEQUENCE</scope>
    <source>
        <tissue evidence="2">Shoot tissue taken approximately 20 cm above the soil surface</tissue>
    </source>
</reference>
<evidence type="ECO:0000313" key="2">
    <source>
        <dbReference type="EMBL" id="JAE29149.1"/>
    </source>
</evidence>